<dbReference type="Gene3D" id="2.120.10.30">
    <property type="entry name" value="TolB, C-terminal domain"/>
    <property type="match status" value="2"/>
</dbReference>
<protein>
    <submittedName>
        <fullName evidence="6">TolB domain protein</fullName>
    </submittedName>
</protein>
<dbReference type="Gene3D" id="1.10.10.10">
    <property type="entry name" value="Winged helix-like DNA-binding domain superfamily/Winged helix DNA-binding domain"/>
    <property type="match status" value="1"/>
</dbReference>
<dbReference type="Pfam" id="PF00486">
    <property type="entry name" value="Trans_reg_C"/>
    <property type="match status" value="1"/>
</dbReference>
<proteinExistence type="inferred from homology"/>
<dbReference type="Pfam" id="PF07676">
    <property type="entry name" value="PD40"/>
    <property type="match status" value="2"/>
</dbReference>
<dbReference type="InterPro" id="IPR036388">
    <property type="entry name" value="WH-like_DNA-bd_sf"/>
</dbReference>
<dbReference type="CDD" id="cd00383">
    <property type="entry name" value="trans_reg_C"/>
    <property type="match status" value="1"/>
</dbReference>
<dbReference type="Proteomes" id="UP000016534">
    <property type="component" value="Unassembled WGS sequence"/>
</dbReference>
<dbReference type="SUPFAM" id="SSF46894">
    <property type="entry name" value="C-terminal effector domain of the bipartite response regulators"/>
    <property type="match status" value="1"/>
</dbReference>
<evidence type="ECO:0000313" key="7">
    <source>
        <dbReference type="Proteomes" id="UP000016534"/>
    </source>
</evidence>
<evidence type="ECO:0000256" key="1">
    <source>
        <dbReference type="ARBA" id="ARBA00009820"/>
    </source>
</evidence>
<evidence type="ECO:0000259" key="5">
    <source>
        <dbReference type="PROSITE" id="PS51755"/>
    </source>
</evidence>
<dbReference type="SMART" id="SM00862">
    <property type="entry name" value="Trans_reg_C"/>
    <property type="match status" value="1"/>
</dbReference>
<evidence type="ECO:0000313" key="6">
    <source>
        <dbReference type="EMBL" id="ERG62540.1"/>
    </source>
</evidence>
<feature type="DNA-binding region" description="OmpR/PhoB-type" evidence="3">
    <location>
        <begin position="4"/>
        <end position="103"/>
    </location>
</feature>
<reference evidence="6" key="2">
    <citation type="submission" date="2013-04" db="EMBL/GenBank/DDBJ databases">
        <title>Genome sequence of Pseudoalteromonas undina.</title>
        <authorList>
            <person name="Xie B.-B."/>
            <person name="Rong J.-C."/>
            <person name="Qin Q.-L."/>
            <person name="Shu Y.-L."/>
            <person name="Zhang Y.-Z."/>
        </authorList>
    </citation>
    <scope>NUCLEOTIDE SEQUENCE</scope>
    <source>
        <strain evidence="6">NCIMB 2128</strain>
    </source>
</reference>
<dbReference type="InterPro" id="IPR011659">
    <property type="entry name" value="WD40"/>
</dbReference>
<comment type="similarity">
    <text evidence="1">Belongs to the TolB family.</text>
</comment>
<dbReference type="PROSITE" id="PS51755">
    <property type="entry name" value="OMPR_PHOB"/>
    <property type="match status" value="1"/>
</dbReference>
<dbReference type="PANTHER" id="PTHR36842">
    <property type="entry name" value="PROTEIN TOLB HOMOLOG"/>
    <property type="match status" value="1"/>
</dbReference>
<feature type="transmembrane region" description="Helical" evidence="4">
    <location>
        <begin position="123"/>
        <end position="142"/>
    </location>
</feature>
<keyword evidence="4" id="KW-0812">Transmembrane</keyword>
<dbReference type="InterPro" id="IPR016032">
    <property type="entry name" value="Sig_transdc_resp-reg_C-effctor"/>
</dbReference>
<evidence type="ECO:0000256" key="3">
    <source>
        <dbReference type="PROSITE-ProRule" id="PRU01091"/>
    </source>
</evidence>
<evidence type="ECO:0000256" key="4">
    <source>
        <dbReference type="SAM" id="Phobius"/>
    </source>
</evidence>
<comment type="caution">
    <text evidence="6">The sequence shown here is derived from an EMBL/GenBank/DDBJ whole genome shotgun (WGS) entry which is preliminary data.</text>
</comment>
<keyword evidence="4" id="KW-0472">Membrane</keyword>
<gene>
    <name evidence="6" type="ORF">PUND_01346</name>
</gene>
<name>A0ABP2Y2V8_9GAMM</name>
<dbReference type="EMBL" id="AHCF02000003">
    <property type="protein sequence ID" value="ERG62540.1"/>
    <property type="molecule type" value="Genomic_DNA"/>
</dbReference>
<reference evidence="6" key="1">
    <citation type="journal article" date="2012" name="J. Bacteriol.">
        <title>Genome sequences of type strains of seven species of the marine bacterium Pseudoalteromonas.</title>
        <authorList>
            <person name="Xie B.B."/>
            <person name="Shu Y.L."/>
            <person name="Qin Q.L."/>
            <person name="Rong J.C."/>
            <person name="Zhang X.Y."/>
            <person name="Chen X.L."/>
            <person name="Shi M."/>
            <person name="He H.L."/>
            <person name="Zhou B.C."/>
            <person name="Zhang Y.Z."/>
        </authorList>
    </citation>
    <scope>NUCLEOTIDE SEQUENCE [LARGE SCALE GENOMIC DNA]</scope>
    <source>
        <strain evidence="6">NCIMB 2128</strain>
    </source>
</reference>
<dbReference type="SUPFAM" id="SSF82171">
    <property type="entry name" value="DPP6 N-terminal domain-like"/>
    <property type="match status" value="2"/>
</dbReference>
<sequence length="705" mass="79861">MNTQQPFSIGNCQISAFENKLFCADKACILQPKFIELLTYLVACYPNAVSREQLIENVWDGNQYVGEKALTNAIWHLRKSFKELDPDNTYIETLRKTGYRLVQKPIMPNAQNSINTSSTRPKYIFAVVMAIVVLLFAGVWGYNAFSDENKPLALSQQAERLYDHVETITTSPGRELFPAISSDSHFLAYSWRRPGHKANLYLRDLHLPEQAAIALTDTPFIEGRAVFSSDLTFIYYYRRISGQGCEVIQQNIASGNTTILGKCGNKASTDIDINALGTKLVYISEDDENNLTQLNLVDLTSSPYTITQIPCISACQYSDESVVFSPDATQLVVSRNLPTGFEELFLIDIKTGNAKQLTTGFIDMRGVDWHPSKAQLVFSGVKKGKRQGYFYNLKTQQMINARIDGLSYPEFASDGSLYFHQWNIDSALMRLEVNNAVVSSPFPVLSSHFSTRFPNYNKTRNKLAFVSNESGSMELWTAKKDGTSRKQLTNLNANIYHPVWSPDGDYIAFVASHPSGHALYLYDFNKQTSELLPTGFSDHGKPSWAADSKSVLVSDDQHVYRFDLNGNKLEQAIDSPTLYAYENKQGALVFANQATNQLWIKDPDSQTEQPLVSEINLSNHNSWYFFEGDTLATSRIYYFNVKQGDYRLSYYDFSTKSHHDVIRLPERAFSRTSGLTYISNTNWLVYSSYKSPQIDIKRINHQYLP</sequence>
<dbReference type="InterPro" id="IPR001867">
    <property type="entry name" value="OmpR/PhoB-type_DNA-bd"/>
</dbReference>
<dbReference type="InterPro" id="IPR011042">
    <property type="entry name" value="6-blade_b-propeller_TolB-like"/>
</dbReference>
<evidence type="ECO:0000256" key="2">
    <source>
        <dbReference type="ARBA" id="ARBA00023125"/>
    </source>
</evidence>
<feature type="domain" description="OmpR/PhoB-type" evidence="5">
    <location>
        <begin position="4"/>
        <end position="103"/>
    </location>
</feature>
<accession>A0ABP2Y2V8</accession>
<organism evidence="6 7">
    <name type="scientific">Pseudoalteromonas undina</name>
    <dbReference type="NCBI Taxonomy" id="43660"/>
    <lineage>
        <taxon>Bacteria</taxon>
        <taxon>Pseudomonadati</taxon>
        <taxon>Pseudomonadota</taxon>
        <taxon>Gammaproteobacteria</taxon>
        <taxon>Alteromonadales</taxon>
        <taxon>Pseudoalteromonadaceae</taxon>
        <taxon>Pseudoalteromonas</taxon>
    </lineage>
</organism>
<keyword evidence="7" id="KW-1185">Reference proteome</keyword>
<keyword evidence="2 3" id="KW-0238">DNA-binding</keyword>
<keyword evidence="4" id="KW-1133">Transmembrane helix</keyword>